<evidence type="ECO:0000256" key="1">
    <source>
        <dbReference type="SAM" id="Phobius"/>
    </source>
</evidence>
<dbReference type="EMBL" id="LUEZ02000053">
    <property type="protein sequence ID" value="RDB21902.1"/>
    <property type="molecule type" value="Genomic_DNA"/>
</dbReference>
<dbReference type="InParanoid" id="A0A369JKQ0"/>
<dbReference type="AlphaFoldDB" id="A0A369JKQ0"/>
<keyword evidence="1" id="KW-1133">Transmembrane helix</keyword>
<evidence type="ECO:0000313" key="3">
    <source>
        <dbReference type="Proteomes" id="UP000076154"/>
    </source>
</evidence>
<proteinExistence type="predicted"/>
<keyword evidence="1" id="KW-0812">Transmembrane</keyword>
<reference evidence="2" key="1">
    <citation type="submission" date="2018-04" db="EMBL/GenBank/DDBJ databases">
        <title>Whole genome sequencing of Hypsizygus marmoreus.</title>
        <authorList>
            <person name="Choi I.-G."/>
            <person name="Min B."/>
            <person name="Kim J.-G."/>
            <person name="Kim S."/>
            <person name="Oh Y.-L."/>
            <person name="Kong W.-S."/>
            <person name="Park H."/>
            <person name="Jeong J."/>
            <person name="Song E.-S."/>
        </authorList>
    </citation>
    <scope>NUCLEOTIDE SEQUENCE [LARGE SCALE GENOMIC DNA]</scope>
    <source>
        <strain evidence="2">51987-8</strain>
    </source>
</reference>
<accession>A0A369JKQ0</accession>
<feature type="transmembrane region" description="Helical" evidence="1">
    <location>
        <begin position="155"/>
        <end position="180"/>
    </location>
</feature>
<comment type="caution">
    <text evidence="2">The sequence shown here is derived from an EMBL/GenBank/DDBJ whole genome shotgun (WGS) entry which is preliminary data.</text>
</comment>
<keyword evidence="3" id="KW-1185">Reference proteome</keyword>
<feature type="transmembrane region" description="Helical" evidence="1">
    <location>
        <begin position="124"/>
        <end position="149"/>
    </location>
</feature>
<evidence type="ECO:0000313" key="2">
    <source>
        <dbReference type="EMBL" id="RDB21902.1"/>
    </source>
</evidence>
<dbReference type="Proteomes" id="UP000076154">
    <property type="component" value="Unassembled WGS sequence"/>
</dbReference>
<sequence length="183" mass="20305">MLNTPITTSQVRVQVQRFLSALTEYKNLRNAAINEDRERVVKEIRVESRKEVKNMLLLSLISVGTMAIKRVQTSAANHISAADEALMLSSMFSLVSASVSMAVSPMSKYCCHESFFRSEQRTGLFALFMSVPAMLRVGAVTSLLIAYLILLLSSYVIAVILFFVFLGILLCIVVTLTFVLTTL</sequence>
<protein>
    <submittedName>
        <fullName evidence="2">Uncharacterized protein</fullName>
    </submittedName>
</protein>
<organism evidence="2 3">
    <name type="scientific">Hypsizygus marmoreus</name>
    <name type="common">White beech mushroom</name>
    <name type="synonym">Agaricus marmoreus</name>
    <dbReference type="NCBI Taxonomy" id="39966"/>
    <lineage>
        <taxon>Eukaryota</taxon>
        <taxon>Fungi</taxon>
        <taxon>Dikarya</taxon>
        <taxon>Basidiomycota</taxon>
        <taxon>Agaricomycotina</taxon>
        <taxon>Agaricomycetes</taxon>
        <taxon>Agaricomycetidae</taxon>
        <taxon>Agaricales</taxon>
        <taxon>Tricholomatineae</taxon>
        <taxon>Lyophyllaceae</taxon>
        <taxon>Hypsizygus</taxon>
    </lineage>
</organism>
<name>A0A369JKQ0_HYPMA</name>
<gene>
    <name evidence="2" type="ORF">Hypma_011138</name>
</gene>
<keyword evidence="1" id="KW-0472">Membrane</keyword>